<evidence type="ECO:0000313" key="2">
    <source>
        <dbReference type="EMBL" id="GAA3280466.1"/>
    </source>
</evidence>
<evidence type="ECO:0000256" key="1">
    <source>
        <dbReference type="SAM" id="MobiDB-lite"/>
    </source>
</evidence>
<dbReference type="RefSeq" id="WP_344717755.1">
    <property type="nucleotide sequence ID" value="NZ_BAAAYG010000002.1"/>
</dbReference>
<dbReference type="SUPFAM" id="SSF54690">
    <property type="entry name" value="Molybdopterin synthase subunit MoaE"/>
    <property type="match status" value="1"/>
</dbReference>
<dbReference type="CDD" id="cd00756">
    <property type="entry name" value="MoaE"/>
    <property type="match status" value="1"/>
</dbReference>
<keyword evidence="3" id="KW-1185">Reference proteome</keyword>
<sequence>MPEPTVEHAHRGDDAVEPAPLTRDGRPRGAADAPAAERVVRARLSAEPLDPAAAHDEVWATTAGAVVDFAGIVRDHDGGTAVDRLSYTAHPAAERMLAETARAVAAEHPGVRLWAAHRTGPLVIGDHALVAAAAAAHRQEAFAACAELVERIKAEVPIWKEQFFADGTREWVGVG</sequence>
<reference evidence="3" key="1">
    <citation type="journal article" date="2019" name="Int. J. Syst. Evol. Microbiol.">
        <title>The Global Catalogue of Microorganisms (GCM) 10K type strain sequencing project: providing services to taxonomists for standard genome sequencing and annotation.</title>
        <authorList>
            <consortium name="The Broad Institute Genomics Platform"/>
            <consortium name="The Broad Institute Genome Sequencing Center for Infectious Disease"/>
            <person name="Wu L."/>
            <person name="Ma J."/>
        </authorList>
    </citation>
    <scope>NUCLEOTIDE SEQUENCE [LARGE SCALE GENOMIC DNA]</scope>
    <source>
        <strain evidence="3">JCM 11483</strain>
    </source>
</reference>
<protein>
    <submittedName>
        <fullName evidence="2">Molybdenum cofactor biosynthesis protein MoaE</fullName>
    </submittedName>
</protein>
<accession>A0ABP6RCL0</accession>
<name>A0ABP6RCL0_9MICC</name>
<dbReference type="InterPro" id="IPR003448">
    <property type="entry name" value="Mopterin_biosynth_MoaE"/>
</dbReference>
<dbReference type="PANTHER" id="PTHR23404">
    <property type="entry name" value="MOLYBDOPTERIN SYNTHASE RELATED"/>
    <property type="match status" value="1"/>
</dbReference>
<feature type="region of interest" description="Disordered" evidence="1">
    <location>
        <begin position="1"/>
        <end position="36"/>
    </location>
</feature>
<organism evidence="2 3">
    <name type="scientific">Nesterenkonia halobia</name>
    <dbReference type="NCBI Taxonomy" id="37922"/>
    <lineage>
        <taxon>Bacteria</taxon>
        <taxon>Bacillati</taxon>
        <taxon>Actinomycetota</taxon>
        <taxon>Actinomycetes</taxon>
        <taxon>Micrococcales</taxon>
        <taxon>Micrococcaceae</taxon>
        <taxon>Nesterenkonia</taxon>
    </lineage>
</organism>
<evidence type="ECO:0000313" key="3">
    <source>
        <dbReference type="Proteomes" id="UP001501736"/>
    </source>
</evidence>
<dbReference type="InterPro" id="IPR036563">
    <property type="entry name" value="MoaE_sf"/>
</dbReference>
<comment type="caution">
    <text evidence="2">The sequence shown here is derived from an EMBL/GenBank/DDBJ whole genome shotgun (WGS) entry which is preliminary data.</text>
</comment>
<dbReference type="Pfam" id="PF02391">
    <property type="entry name" value="MoaE"/>
    <property type="match status" value="1"/>
</dbReference>
<dbReference type="Gene3D" id="3.90.1170.40">
    <property type="entry name" value="Molybdopterin biosynthesis MoaE subunit"/>
    <property type="match status" value="1"/>
</dbReference>
<dbReference type="Proteomes" id="UP001501736">
    <property type="component" value="Unassembled WGS sequence"/>
</dbReference>
<dbReference type="EMBL" id="BAAAYG010000002">
    <property type="protein sequence ID" value="GAA3280466.1"/>
    <property type="molecule type" value="Genomic_DNA"/>
</dbReference>
<proteinExistence type="predicted"/>
<feature type="compositionally biased region" description="Basic and acidic residues" evidence="1">
    <location>
        <begin position="1"/>
        <end position="14"/>
    </location>
</feature>
<gene>
    <name evidence="2" type="ORF">GCM10020260_04800</name>
</gene>